<accession>A0A956SFV7</accession>
<evidence type="ECO:0000313" key="1">
    <source>
        <dbReference type="EMBL" id="MCA9759110.1"/>
    </source>
</evidence>
<dbReference type="Proteomes" id="UP000739538">
    <property type="component" value="Unassembled WGS sequence"/>
</dbReference>
<dbReference type="PROSITE" id="PS51257">
    <property type="entry name" value="PROKAR_LIPOPROTEIN"/>
    <property type="match status" value="1"/>
</dbReference>
<organism evidence="1 2">
    <name type="scientific">Eiseniibacteriota bacterium</name>
    <dbReference type="NCBI Taxonomy" id="2212470"/>
    <lineage>
        <taxon>Bacteria</taxon>
        <taxon>Candidatus Eiseniibacteriota</taxon>
    </lineage>
</organism>
<reference evidence="1" key="2">
    <citation type="journal article" date="2021" name="Microbiome">
        <title>Successional dynamics and alternative stable states in a saline activated sludge microbial community over 9 years.</title>
        <authorList>
            <person name="Wang Y."/>
            <person name="Ye J."/>
            <person name="Ju F."/>
            <person name="Liu L."/>
            <person name="Boyd J.A."/>
            <person name="Deng Y."/>
            <person name="Parks D.H."/>
            <person name="Jiang X."/>
            <person name="Yin X."/>
            <person name="Woodcroft B.J."/>
            <person name="Tyson G.W."/>
            <person name="Hugenholtz P."/>
            <person name="Polz M.F."/>
            <person name="Zhang T."/>
        </authorList>
    </citation>
    <scope>NUCLEOTIDE SEQUENCE</scope>
    <source>
        <strain evidence="1">HKST-UBA02</strain>
    </source>
</reference>
<proteinExistence type="predicted"/>
<protein>
    <submittedName>
        <fullName evidence="1">PepSY domain-containing protein</fullName>
    </submittedName>
</protein>
<dbReference type="AlphaFoldDB" id="A0A956SFV7"/>
<gene>
    <name evidence="1" type="ORF">KDA27_25175</name>
</gene>
<evidence type="ECO:0000313" key="2">
    <source>
        <dbReference type="Proteomes" id="UP000739538"/>
    </source>
</evidence>
<comment type="caution">
    <text evidence="1">The sequence shown here is derived from an EMBL/GenBank/DDBJ whole genome shotgun (WGS) entry which is preliminary data.</text>
</comment>
<name>A0A956SFV7_UNCEI</name>
<reference evidence="1" key="1">
    <citation type="submission" date="2020-04" db="EMBL/GenBank/DDBJ databases">
        <authorList>
            <person name="Zhang T."/>
        </authorList>
    </citation>
    <scope>NUCLEOTIDE SEQUENCE</scope>
    <source>
        <strain evidence="1">HKST-UBA02</strain>
    </source>
</reference>
<dbReference type="EMBL" id="JAGQHS010000266">
    <property type="protein sequence ID" value="MCA9759110.1"/>
    <property type="molecule type" value="Genomic_DNA"/>
</dbReference>
<dbReference type="Gene3D" id="3.10.450.40">
    <property type="match status" value="1"/>
</dbReference>
<sequence length="128" mass="12961">MRTKPIHLIVLASLVGLGLMMSLSACGKSPGGVDSSNVRVFDPPETSFASSLGIQGGPVTEEQARQIAEKAAGGTAVAPVEREDQDGTAVFGVLVQVGTGQKDVKVRISDGAVTQIDDGGPDGPESGD</sequence>